<proteinExistence type="predicted"/>
<organism evidence="1 2">
    <name type="scientific">Paenibacillus elgii</name>
    <dbReference type="NCBI Taxonomy" id="189691"/>
    <lineage>
        <taxon>Bacteria</taxon>
        <taxon>Bacillati</taxon>
        <taxon>Bacillota</taxon>
        <taxon>Bacilli</taxon>
        <taxon>Bacillales</taxon>
        <taxon>Paenibacillaceae</taxon>
        <taxon>Paenibacillus</taxon>
    </lineage>
</organism>
<dbReference type="AlphaFoldDB" id="A0A2T6FUP2"/>
<dbReference type="RefSeq" id="WP_108534469.1">
    <property type="nucleotide sequence ID" value="NZ_PYHP01000080.1"/>
</dbReference>
<protein>
    <submittedName>
        <fullName evidence="1">Uncharacterized protein</fullName>
    </submittedName>
</protein>
<name>A0A2T6FUP2_9BACL</name>
<dbReference type="Proteomes" id="UP000244184">
    <property type="component" value="Unassembled WGS sequence"/>
</dbReference>
<comment type="caution">
    <text evidence="1">The sequence shown here is derived from an EMBL/GenBank/DDBJ whole genome shotgun (WGS) entry which is preliminary data.</text>
</comment>
<sequence>MNPVDHLIKKVSKYVSFGQPVSSGSLVSQRLSDPRMPMQAFYLTLQPKSEQEHYYHEVWLKKEGSFAITEAWYKDSTVTRSLVQDNISYEQLINTIGEEQSHHVVLRMTEIVKKSEREDWRPYSKRRA</sequence>
<evidence type="ECO:0000313" key="2">
    <source>
        <dbReference type="Proteomes" id="UP000244184"/>
    </source>
</evidence>
<evidence type="ECO:0000313" key="1">
    <source>
        <dbReference type="EMBL" id="PUA35612.1"/>
    </source>
</evidence>
<gene>
    <name evidence="1" type="ORF">C8Z91_29835</name>
</gene>
<dbReference type="EMBL" id="PYHP01000080">
    <property type="protein sequence ID" value="PUA35612.1"/>
    <property type="molecule type" value="Genomic_DNA"/>
</dbReference>
<reference evidence="1 2" key="1">
    <citation type="submission" date="2018-03" db="EMBL/GenBank/DDBJ databases">
        <title>Genome sequence of Paenibacillus elgii strain AC13 an antimicrobial compound producing bacteria.</title>
        <authorList>
            <person name="Kurokawa A.S."/>
            <person name="Araujo J.F."/>
            <person name="Costa R.A."/>
            <person name="Ortega D.B."/>
            <person name="Pires A.S."/>
            <person name="Pappas G.J.Jr."/>
            <person name="Franco O.L."/>
            <person name="Barreto C."/>
            <person name="Magalhaes B.S."/>
            <person name="Kruger R.H."/>
        </authorList>
    </citation>
    <scope>NUCLEOTIDE SEQUENCE [LARGE SCALE GENOMIC DNA]</scope>
    <source>
        <strain evidence="1 2">AC13</strain>
    </source>
</reference>
<accession>A0A2T6FUP2</accession>